<reference evidence="7 8" key="1">
    <citation type="submission" date="2018-11" db="EMBL/GenBank/DDBJ databases">
        <title>Sequencing the genomes of 1000 actinobacteria strains.</title>
        <authorList>
            <person name="Klenk H.-P."/>
        </authorList>
    </citation>
    <scope>NUCLEOTIDE SEQUENCE [LARGE SCALE GENOMIC DNA]</scope>
    <source>
        <strain evidence="7 8">DSM 44254</strain>
    </source>
</reference>
<evidence type="ECO:0000256" key="4">
    <source>
        <dbReference type="ARBA" id="ARBA00023136"/>
    </source>
</evidence>
<protein>
    <submittedName>
        <fullName evidence="7">Putative membrane protein YphA (DoxX/SURF4 family)</fullName>
    </submittedName>
</protein>
<comment type="caution">
    <text evidence="7">The sequence shown here is derived from an EMBL/GenBank/DDBJ whole genome shotgun (WGS) entry which is preliminary data.</text>
</comment>
<dbReference type="AlphaFoldDB" id="A0A3N1CRR7"/>
<feature type="transmembrane region" description="Helical" evidence="5">
    <location>
        <begin position="94"/>
        <end position="115"/>
    </location>
</feature>
<evidence type="ECO:0000256" key="3">
    <source>
        <dbReference type="ARBA" id="ARBA00022989"/>
    </source>
</evidence>
<evidence type="ECO:0000256" key="5">
    <source>
        <dbReference type="SAM" id="Phobius"/>
    </source>
</evidence>
<proteinExistence type="predicted"/>
<dbReference type="GO" id="GO:0016020">
    <property type="term" value="C:membrane"/>
    <property type="evidence" value="ECO:0007669"/>
    <property type="project" value="UniProtKB-SubCell"/>
</dbReference>
<keyword evidence="8" id="KW-1185">Reference proteome</keyword>
<dbReference type="GO" id="GO:0030416">
    <property type="term" value="P:methylamine metabolic process"/>
    <property type="evidence" value="ECO:0007669"/>
    <property type="project" value="InterPro"/>
</dbReference>
<dbReference type="EMBL" id="RJKE01000001">
    <property type="protein sequence ID" value="ROO84009.1"/>
    <property type="molecule type" value="Genomic_DNA"/>
</dbReference>
<feature type="transmembrane region" description="Helical" evidence="5">
    <location>
        <begin position="28"/>
        <end position="46"/>
    </location>
</feature>
<dbReference type="Pfam" id="PF07291">
    <property type="entry name" value="MauE"/>
    <property type="match status" value="1"/>
</dbReference>
<feature type="transmembrane region" description="Helical" evidence="5">
    <location>
        <begin position="146"/>
        <end position="165"/>
    </location>
</feature>
<keyword evidence="2 5" id="KW-0812">Transmembrane</keyword>
<keyword evidence="3 5" id="KW-1133">Transmembrane helix</keyword>
<evidence type="ECO:0000313" key="7">
    <source>
        <dbReference type="EMBL" id="ROO84009.1"/>
    </source>
</evidence>
<name>A0A3N1CRR7_9ACTN</name>
<dbReference type="OrthoDB" id="5422529at2"/>
<dbReference type="Proteomes" id="UP000272400">
    <property type="component" value="Unassembled WGS sequence"/>
</dbReference>
<comment type="subcellular location">
    <subcellularLocation>
        <location evidence="1">Membrane</location>
        <topology evidence="1">Multi-pass membrane protein</topology>
    </subcellularLocation>
</comment>
<accession>A0A3N1CRR7</accession>
<dbReference type="UniPathway" id="UPA00895"/>
<sequence length="171" mass="18299">MVAETREGAEPEWAAEPRRPARTEWVTFAARLVLAGVLFWAGWTKFTEPAPLQRQAVEAYELLPDALIGPVGHGLPVLEMVLALLLVLGFATRLSAVLAGVLMLVFIGGIASAWARGLTIDCGCFGGGGTVAAGETRYLQEILRDVGYLALAVWITVFAPGRLAVDRRLGL</sequence>
<organism evidence="7 8">
    <name type="scientific">Actinocorallia herbida</name>
    <dbReference type="NCBI Taxonomy" id="58109"/>
    <lineage>
        <taxon>Bacteria</taxon>
        <taxon>Bacillati</taxon>
        <taxon>Actinomycetota</taxon>
        <taxon>Actinomycetes</taxon>
        <taxon>Streptosporangiales</taxon>
        <taxon>Thermomonosporaceae</taxon>
        <taxon>Actinocorallia</taxon>
    </lineage>
</organism>
<evidence type="ECO:0000256" key="1">
    <source>
        <dbReference type="ARBA" id="ARBA00004141"/>
    </source>
</evidence>
<evidence type="ECO:0000256" key="2">
    <source>
        <dbReference type="ARBA" id="ARBA00022692"/>
    </source>
</evidence>
<dbReference type="InterPro" id="IPR009908">
    <property type="entry name" value="Methylamine_util_MauE"/>
</dbReference>
<dbReference type="RefSeq" id="WP_123663591.1">
    <property type="nucleotide sequence ID" value="NZ_RJKE01000001.1"/>
</dbReference>
<evidence type="ECO:0000259" key="6">
    <source>
        <dbReference type="Pfam" id="PF07291"/>
    </source>
</evidence>
<evidence type="ECO:0000313" key="8">
    <source>
        <dbReference type="Proteomes" id="UP000272400"/>
    </source>
</evidence>
<feature type="domain" description="Methylamine utilisation protein MauE" evidence="6">
    <location>
        <begin position="24"/>
        <end position="156"/>
    </location>
</feature>
<keyword evidence="4 5" id="KW-0472">Membrane</keyword>
<gene>
    <name evidence="7" type="ORF">EDD29_1520</name>
</gene>
<feature type="transmembrane region" description="Helical" evidence="5">
    <location>
        <begin position="66"/>
        <end position="87"/>
    </location>
</feature>